<gene>
    <name evidence="2" type="ORF">PHACT_03050</name>
</gene>
<evidence type="ECO:0000313" key="2">
    <source>
        <dbReference type="EMBL" id="OFE12235.1"/>
    </source>
</evidence>
<dbReference type="EMBL" id="MASR01000001">
    <property type="protein sequence ID" value="OFE12235.1"/>
    <property type="molecule type" value="Genomic_DNA"/>
</dbReference>
<reference evidence="3" key="1">
    <citation type="submission" date="2016-07" db="EMBL/GenBank/DDBJ databases">
        <authorList>
            <person name="Florea S."/>
            <person name="Webb J.S."/>
            <person name="Jaromczyk J."/>
            <person name="Schardl C.L."/>
        </authorList>
    </citation>
    <scope>NUCLEOTIDE SEQUENCE [LARGE SCALE GENOMIC DNA]</scope>
    <source>
        <strain evidence="3">KCTC 42131</strain>
    </source>
</reference>
<evidence type="ECO:0000313" key="3">
    <source>
        <dbReference type="Proteomes" id="UP000175669"/>
    </source>
</evidence>
<organism evidence="2 3">
    <name type="scientific">Pseudohongiella acticola</name>
    <dbReference type="NCBI Taxonomy" id="1524254"/>
    <lineage>
        <taxon>Bacteria</taxon>
        <taxon>Pseudomonadati</taxon>
        <taxon>Pseudomonadota</taxon>
        <taxon>Gammaproteobacteria</taxon>
        <taxon>Pseudomonadales</taxon>
        <taxon>Pseudohongiellaceae</taxon>
        <taxon>Pseudohongiella</taxon>
    </lineage>
</organism>
<accession>A0A1E8CIW7</accession>
<protein>
    <submittedName>
        <fullName evidence="2">Uncharacterized protein</fullName>
    </submittedName>
</protein>
<sequence>MKSGEGNGPGAKAVSPPGGRRLAIKELNLGQVSGRGRLAKLRRGLSLFLAGMYTGESCAGTPRGDRNTPQNNNLE</sequence>
<dbReference type="AlphaFoldDB" id="A0A1E8CIW7"/>
<dbReference type="Proteomes" id="UP000175669">
    <property type="component" value="Unassembled WGS sequence"/>
</dbReference>
<proteinExistence type="predicted"/>
<dbReference type="STRING" id="1524254.PHACT_03050"/>
<comment type="caution">
    <text evidence="2">The sequence shown here is derived from an EMBL/GenBank/DDBJ whole genome shotgun (WGS) entry which is preliminary data.</text>
</comment>
<feature type="region of interest" description="Disordered" evidence="1">
    <location>
        <begin position="1"/>
        <end position="20"/>
    </location>
</feature>
<name>A0A1E8CIW7_9GAMM</name>
<keyword evidence="3" id="KW-1185">Reference proteome</keyword>
<feature type="region of interest" description="Disordered" evidence="1">
    <location>
        <begin position="55"/>
        <end position="75"/>
    </location>
</feature>
<evidence type="ECO:0000256" key="1">
    <source>
        <dbReference type="SAM" id="MobiDB-lite"/>
    </source>
</evidence>